<accession>A0A518HQX3</accession>
<dbReference type="InterPro" id="IPR029044">
    <property type="entry name" value="Nucleotide-diphossugar_trans"/>
</dbReference>
<reference evidence="1 2" key="1">
    <citation type="submission" date="2019-03" db="EMBL/GenBank/DDBJ databases">
        <title>Deep-cultivation of Planctomycetes and their phenomic and genomic characterization uncovers novel biology.</title>
        <authorList>
            <person name="Wiegand S."/>
            <person name="Jogler M."/>
            <person name="Boedeker C."/>
            <person name="Pinto D."/>
            <person name="Vollmers J."/>
            <person name="Rivas-Marin E."/>
            <person name="Kohn T."/>
            <person name="Peeters S.H."/>
            <person name="Heuer A."/>
            <person name="Rast P."/>
            <person name="Oberbeckmann S."/>
            <person name="Bunk B."/>
            <person name="Jeske O."/>
            <person name="Meyerdierks A."/>
            <person name="Storesund J.E."/>
            <person name="Kallscheuer N."/>
            <person name="Luecker S."/>
            <person name="Lage O.M."/>
            <person name="Pohl T."/>
            <person name="Merkel B.J."/>
            <person name="Hornburger P."/>
            <person name="Mueller R.-W."/>
            <person name="Bruemmer F."/>
            <person name="Labrenz M."/>
            <person name="Spormann A.M."/>
            <person name="Op den Camp H."/>
            <person name="Overmann J."/>
            <person name="Amann R."/>
            <person name="Jetten M.S.M."/>
            <person name="Mascher T."/>
            <person name="Medema M.H."/>
            <person name="Devos D.P."/>
            <person name="Kaster A.-K."/>
            <person name="Ovreas L."/>
            <person name="Rohde M."/>
            <person name="Galperin M.Y."/>
            <person name="Jogler C."/>
        </authorList>
    </citation>
    <scope>NUCLEOTIDE SEQUENCE [LARGE SCALE GENOMIC DNA]</scope>
    <source>
        <strain evidence="1 2">Enr13</strain>
    </source>
</reference>
<sequence>MLLQSTSPSKFAHPQLAIVIPLKSKRVARNWDVTCQALRRTIGSLSNQSIDRFSAIVVGHEPPELPERRFWRFHSLEISIPELAAGGDYGRRNDFDRILDKNRKIARGVQLLSSKTPSHWFYLDADDVLDSAFVETVLKIESPGCIVDGGYQIDANNRRAIPNSNLSEICGSTCVLTSDVMEFPASLEPDEITRIPWCRYPHSRMDEFFSHELGRPFQRLRQPLVGYVTGHGDNCSDEFRSGISAKFKNWIKPRLLGRHQEQLLRERFGMECSD</sequence>
<protein>
    <recommendedName>
        <fullName evidence="3">Glycosyl transferase family 2</fullName>
    </recommendedName>
</protein>
<evidence type="ECO:0000313" key="1">
    <source>
        <dbReference type="EMBL" id="QDV43245.1"/>
    </source>
</evidence>
<dbReference type="EMBL" id="CP037423">
    <property type="protein sequence ID" value="QDV43245.1"/>
    <property type="molecule type" value="Genomic_DNA"/>
</dbReference>
<organism evidence="1 2">
    <name type="scientific">Stieleria neptunia</name>
    <dbReference type="NCBI Taxonomy" id="2527979"/>
    <lineage>
        <taxon>Bacteria</taxon>
        <taxon>Pseudomonadati</taxon>
        <taxon>Planctomycetota</taxon>
        <taxon>Planctomycetia</taxon>
        <taxon>Pirellulales</taxon>
        <taxon>Pirellulaceae</taxon>
        <taxon>Stieleria</taxon>
    </lineage>
</organism>
<evidence type="ECO:0000313" key="2">
    <source>
        <dbReference type="Proteomes" id="UP000319004"/>
    </source>
</evidence>
<keyword evidence="2" id="KW-1185">Reference proteome</keyword>
<gene>
    <name evidence="1" type="ORF">Enr13x_31000</name>
</gene>
<evidence type="ECO:0008006" key="3">
    <source>
        <dbReference type="Google" id="ProtNLM"/>
    </source>
</evidence>
<dbReference type="Proteomes" id="UP000319004">
    <property type="component" value="Chromosome"/>
</dbReference>
<proteinExistence type="predicted"/>
<name>A0A518HQX3_9BACT</name>
<dbReference type="AlphaFoldDB" id="A0A518HQX3"/>
<dbReference type="SUPFAM" id="SSF53448">
    <property type="entry name" value="Nucleotide-diphospho-sugar transferases"/>
    <property type="match status" value="1"/>
</dbReference>
<dbReference type="KEGG" id="snep:Enr13x_31000"/>